<dbReference type="HOGENOM" id="CLU_1786065_0_0_11"/>
<evidence type="ECO:0000256" key="1">
    <source>
        <dbReference type="SAM" id="MobiDB-lite"/>
    </source>
</evidence>
<accession>K0YGM3</accession>
<evidence type="ECO:0000313" key="4">
    <source>
        <dbReference type="Proteomes" id="UP000006078"/>
    </source>
</evidence>
<keyword evidence="2" id="KW-0812">Transmembrane</keyword>
<dbReference type="Proteomes" id="UP000006078">
    <property type="component" value="Unassembled WGS sequence"/>
</dbReference>
<evidence type="ECO:0000256" key="2">
    <source>
        <dbReference type="SAM" id="Phobius"/>
    </source>
</evidence>
<organism evidence="3 4">
    <name type="scientific">Corynebacterium otitidis ATCC 51513</name>
    <dbReference type="NCBI Taxonomy" id="883169"/>
    <lineage>
        <taxon>Bacteria</taxon>
        <taxon>Bacillati</taxon>
        <taxon>Actinomycetota</taxon>
        <taxon>Actinomycetes</taxon>
        <taxon>Mycobacteriales</taxon>
        <taxon>Corynebacteriaceae</taxon>
        <taxon>Corynebacterium</taxon>
    </lineage>
</organism>
<feature type="transmembrane region" description="Helical" evidence="2">
    <location>
        <begin position="86"/>
        <end position="106"/>
    </location>
</feature>
<name>K0YGM3_9CORY</name>
<dbReference type="AlphaFoldDB" id="K0YGM3"/>
<protein>
    <submittedName>
        <fullName evidence="3">Uncharacterized protein</fullName>
    </submittedName>
</protein>
<keyword evidence="2" id="KW-0472">Membrane</keyword>
<dbReference type="EMBL" id="AHAE01000021">
    <property type="protein sequence ID" value="EJZ82702.1"/>
    <property type="molecule type" value="Genomic_DNA"/>
</dbReference>
<keyword evidence="2" id="KW-1133">Transmembrane helix</keyword>
<proteinExistence type="predicted"/>
<keyword evidence="4" id="KW-1185">Reference proteome</keyword>
<gene>
    <name evidence="3" type="ORF">HMPREF9719_00360</name>
</gene>
<comment type="caution">
    <text evidence="3">The sequence shown here is derived from an EMBL/GenBank/DDBJ whole genome shotgun (WGS) entry which is preliminary data.</text>
</comment>
<feature type="region of interest" description="Disordered" evidence="1">
    <location>
        <begin position="106"/>
        <end position="145"/>
    </location>
</feature>
<evidence type="ECO:0000313" key="3">
    <source>
        <dbReference type="EMBL" id="EJZ82702.1"/>
    </source>
</evidence>
<sequence>MHSGNPIMGRLAGAERYAVRDENQEGYQGFGNPAEPAAPAAALQERDRPLTVDDVVITTGIALAVIVAAAVGGFGLSTAIGDERVAAAIGLISAIGGLITVCAWSSRGSHGSRPRRSPSRCSRDSWSAASRWPSSARSTASPTPA</sequence>
<feature type="compositionally biased region" description="Low complexity" evidence="1">
    <location>
        <begin position="124"/>
        <end position="145"/>
    </location>
</feature>
<feature type="transmembrane region" description="Helical" evidence="2">
    <location>
        <begin position="55"/>
        <end position="80"/>
    </location>
</feature>
<dbReference type="RefSeq" id="WP_004600250.1">
    <property type="nucleotide sequence ID" value="NZ_HF541865.1"/>
</dbReference>
<reference evidence="3 4" key="1">
    <citation type="submission" date="2012-08" db="EMBL/GenBank/DDBJ databases">
        <title>The Genome Sequence of Turicella otitidis ATCC 51513.</title>
        <authorList>
            <consortium name="The Broad Institute Genome Sequencing Platform"/>
            <person name="Earl A."/>
            <person name="Ward D."/>
            <person name="Feldgarden M."/>
            <person name="Gevers D."/>
            <person name="Huys G."/>
            <person name="Walker B."/>
            <person name="Young S.K."/>
            <person name="Zeng Q."/>
            <person name="Gargeya S."/>
            <person name="Fitzgerald M."/>
            <person name="Haas B."/>
            <person name="Abouelleil A."/>
            <person name="Alvarado L."/>
            <person name="Arachchi H.M."/>
            <person name="Berlin A.M."/>
            <person name="Chapman S.B."/>
            <person name="Goldberg J."/>
            <person name="Griggs A."/>
            <person name="Gujja S."/>
            <person name="Hansen M."/>
            <person name="Howarth C."/>
            <person name="Imamovic A."/>
            <person name="Larimer J."/>
            <person name="McCowen C."/>
            <person name="Montmayeur A."/>
            <person name="Murphy C."/>
            <person name="Neiman D."/>
            <person name="Pearson M."/>
            <person name="Priest M."/>
            <person name="Roberts A."/>
            <person name="Saif S."/>
            <person name="Shea T."/>
            <person name="Sisk P."/>
            <person name="Sykes S."/>
            <person name="Wortman J."/>
            <person name="Nusbaum C."/>
            <person name="Birren B."/>
        </authorList>
    </citation>
    <scope>NUCLEOTIDE SEQUENCE [LARGE SCALE GENOMIC DNA]</scope>
    <source>
        <strain evidence="3 4">ATCC 51513</strain>
    </source>
</reference>